<dbReference type="Proteomes" id="UP000192578">
    <property type="component" value="Unassembled WGS sequence"/>
</dbReference>
<organism evidence="2 3">
    <name type="scientific">Hypsibius exemplaris</name>
    <name type="common">Freshwater tardigrade</name>
    <dbReference type="NCBI Taxonomy" id="2072580"/>
    <lineage>
        <taxon>Eukaryota</taxon>
        <taxon>Metazoa</taxon>
        <taxon>Ecdysozoa</taxon>
        <taxon>Tardigrada</taxon>
        <taxon>Eutardigrada</taxon>
        <taxon>Parachela</taxon>
        <taxon>Hypsibioidea</taxon>
        <taxon>Hypsibiidae</taxon>
        <taxon>Hypsibius</taxon>
    </lineage>
</organism>
<name>A0A9X6NMC5_HYPEX</name>
<sequence>MDNSQNAHLRLRGPNKLTASSETCVEVSKLRGPRSCLLISRAHAPMSLILMSTFSTLGQRVSPRSRTRCKTETAATNRTTLRLLSTTKSNKMEEPPSASTMPGQQREPSACPDPTRRCKQLLRPDGNPPGQATKKLRQKRCVCNNRLGPRLIRTIQLTMSELSRASSPPK</sequence>
<accession>A0A9X6NMC5</accession>
<proteinExistence type="predicted"/>
<dbReference type="EMBL" id="MTYJ01000852">
    <property type="protein sequence ID" value="OWA55486.1"/>
    <property type="molecule type" value="Genomic_DNA"/>
</dbReference>
<comment type="caution">
    <text evidence="2">The sequence shown here is derived from an EMBL/GenBank/DDBJ whole genome shotgun (WGS) entry which is preliminary data.</text>
</comment>
<evidence type="ECO:0000313" key="2">
    <source>
        <dbReference type="EMBL" id="OWA55486.1"/>
    </source>
</evidence>
<protein>
    <submittedName>
        <fullName evidence="2">Uncharacterized protein</fullName>
    </submittedName>
</protein>
<evidence type="ECO:0000313" key="3">
    <source>
        <dbReference type="Proteomes" id="UP000192578"/>
    </source>
</evidence>
<feature type="non-terminal residue" evidence="2">
    <location>
        <position position="1"/>
    </location>
</feature>
<keyword evidence="3" id="KW-1185">Reference proteome</keyword>
<feature type="compositionally biased region" description="Polar residues" evidence="1">
    <location>
        <begin position="97"/>
        <end position="107"/>
    </location>
</feature>
<dbReference type="AlphaFoldDB" id="A0A9X6NMC5"/>
<reference evidence="3" key="1">
    <citation type="submission" date="2017-01" db="EMBL/GenBank/DDBJ databases">
        <title>Comparative genomics of anhydrobiosis in the tardigrade Hypsibius dujardini.</title>
        <authorList>
            <person name="Yoshida Y."/>
            <person name="Koutsovoulos G."/>
            <person name="Laetsch D."/>
            <person name="Stevens L."/>
            <person name="Kumar S."/>
            <person name="Horikawa D."/>
            <person name="Ishino K."/>
            <person name="Komine S."/>
            <person name="Tomita M."/>
            <person name="Blaxter M."/>
            <person name="Arakawa K."/>
        </authorList>
    </citation>
    <scope>NUCLEOTIDE SEQUENCE [LARGE SCALE GENOMIC DNA]</scope>
    <source>
        <strain evidence="3">Z151</strain>
    </source>
</reference>
<feature type="region of interest" description="Disordered" evidence="1">
    <location>
        <begin position="85"/>
        <end position="116"/>
    </location>
</feature>
<gene>
    <name evidence="2" type="ORF">BV898_19872</name>
</gene>
<evidence type="ECO:0000256" key="1">
    <source>
        <dbReference type="SAM" id="MobiDB-lite"/>
    </source>
</evidence>